<protein>
    <recommendedName>
        <fullName evidence="4">FAD-binding domain-containing protein</fullName>
    </recommendedName>
</protein>
<evidence type="ECO:0000256" key="3">
    <source>
        <dbReference type="ARBA" id="ARBA00022827"/>
    </source>
</evidence>
<dbReference type="SUPFAM" id="SSF51905">
    <property type="entry name" value="FAD/NAD(P)-binding domain"/>
    <property type="match status" value="1"/>
</dbReference>
<keyword evidence="2" id="KW-0285">Flavoprotein</keyword>
<evidence type="ECO:0000256" key="2">
    <source>
        <dbReference type="ARBA" id="ARBA00022630"/>
    </source>
</evidence>
<keyword evidence="3" id="KW-0274">FAD</keyword>
<name>A0ABN2ZRV5_9ACTN</name>
<accession>A0ABN2ZRV5</accession>
<dbReference type="InterPro" id="IPR036188">
    <property type="entry name" value="FAD/NAD-bd_sf"/>
</dbReference>
<dbReference type="EMBL" id="BAAANT010000019">
    <property type="protein sequence ID" value="GAA2146501.1"/>
    <property type="molecule type" value="Genomic_DNA"/>
</dbReference>
<sequence>MGLSASLFLGRLGVRHLLVEKHADTSHHPRGRGNNVRTMELYRTAGVEAPIREAASVLADNHGILQADTLAGAEQEWLFKEIDPGGALARFSPSGWCLCSQNDLEPVLLRRARELAAGLGGELRFGTELVSFEQDGDGVTVLLRSRENGEQRTVRAGYLVAADGPRSPVRERLGIGQTGPGDLFHNVSVTFRAKRLAEVAGDRRFIACYLTTPQGPGALLPVDNREQWVFHAPWHPDRGETLEDFTDERCVAHIRAATGVPDLEVEITGKAPWHAAERVAERYGSGRVFLAGDSAHEMSPTGAFGSNTGIQDAHNLAWKLAAVLAGWAGPGLLETYGAERRPVAVATSARASARSAEHRHPGYAAVPGTGRQKNVLAVALGYRYPVGAVVGTDPAAPPVPDGFETTGAPGSRAPHVWLRRAGGRLSTLDLFEKSLVLLTGPGGTAWHTAGALLAERLGIRLDAYRIGDAPDLDLAPEPGTDWAQAYGIGPDGAVLIRPDGFVAWRSTEAAADPEAELGSALRTVLRR</sequence>
<reference evidence="5 6" key="1">
    <citation type="journal article" date="2019" name="Int. J. Syst. Evol. Microbiol.">
        <title>The Global Catalogue of Microorganisms (GCM) 10K type strain sequencing project: providing services to taxonomists for standard genome sequencing and annotation.</title>
        <authorList>
            <consortium name="The Broad Institute Genomics Platform"/>
            <consortium name="The Broad Institute Genome Sequencing Center for Infectious Disease"/>
            <person name="Wu L."/>
            <person name="Ma J."/>
        </authorList>
    </citation>
    <scope>NUCLEOTIDE SEQUENCE [LARGE SCALE GENOMIC DNA]</scope>
    <source>
        <strain evidence="5 6">JCM 14560</strain>
    </source>
</reference>
<dbReference type="Pfam" id="PF01494">
    <property type="entry name" value="FAD_binding_3"/>
    <property type="match status" value="1"/>
</dbReference>
<dbReference type="PANTHER" id="PTHR43004:SF19">
    <property type="entry name" value="BINDING MONOOXYGENASE, PUTATIVE (JCVI)-RELATED"/>
    <property type="match status" value="1"/>
</dbReference>
<dbReference type="Proteomes" id="UP001422759">
    <property type="component" value="Unassembled WGS sequence"/>
</dbReference>
<evidence type="ECO:0000313" key="6">
    <source>
        <dbReference type="Proteomes" id="UP001422759"/>
    </source>
</evidence>
<evidence type="ECO:0000256" key="1">
    <source>
        <dbReference type="ARBA" id="ARBA00001974"/>
    </source>
</evidence>
<dbReference type="InterPro" id="IPR002938">
    <property type="entry name" value="FAD-bd"/>
</dbReference>
<comment type="cofactor">
    <cofactor evidence="1">
        <name>FAD</name>
        <dbReference type="ChEBI" id="CHEBI:57692"/>
    </cofactor>
</comment>
<dbReference type="Gene3D" id="3.40.30.120">
    <property type="match status" value="1"/>
</dbReference>
<dbReference type="InterPro" id="IPR050641">
    <property type="entry name" value="RIFMO-like"/>
</dbReference>
<feature type="domain" description="FAD-binding" evidence="4">
    <location>
        <begin position="2"/>
        <end position="348"/>
    </location>
</feature>
<gene>
    <name evidence="5" type="ORF">GCM10009760_36360</name>
</gene>
<dbReference type="PANTHER" id="PTHR43004">
    <property type="entry name" value="TRK SYSTEM POTASSIUM UPTAKE PROTEIN"/>
    <property type="match status" value="1"/>
</dbReference>
<comment type="caution">
    <text evidence="5">The sequence shown here is derived from an EMBL/GenBank/DDBJ whole genome shotgun (WGS) entry which is preliminary data.</text>
</comment>
<dbReference type="Gene3D" id="3.50.50.60">
    <property type="entry name" value="FAD/NAD(P)-binding domain"/>
    <property type="match status" value="1"/>
</dbReference>
<proteinExistence type="predicted"/>
<dbReference type="Gene3D" id="3.30.9.10">
    <property type="entry name" value="D-Amino Acid Oxidase, subunit A, domain 2"/>
    <property type="match status" value="1"/>
</dbReference>
<organism evidence="5 6">
    <name type="scientific">Kitasatospora kazusensis</name>
    <dbReference type="NCBI Taxonomy" id="407974"/>
    <lineage>
        <taxon>Bacteria</taxon>
        <taxon>Bacillati</taxon>
        <taxon>Actinomycetota</taxon>
        <taxon>Actinomycetes</taxon>
        <taxon>Kitasatosporales</taxon>
        <taxon>Streptomycetaceae</taxon>
        <taxon>Kitasatospora</taxon>
    </lineage>
</organism>
<dbReference type="PRINTS" id="PR00420">
    <property type="entry name" value="RNGMNOXGNASE"/>
</dbReference>
<evidence type="ECO:0000313" key="5">
    <source>
        <dbReference type="EMBL" id="GAA2146501.1"/>
    </source>
</evidence>
<keyword evidence="6" id="KW-1185">Reference proteome</keyword>
<evidence type="ECO:0000259" key="4">
    <source>
        <dbReference type="Pfam" id="PF01494"/>
    </source>
</evidence>
<dbReference type="Pfam" id="PF21274">
    <property type="entry name" value="Rng_hyd_C"/>
    <property type="match status" value="1"/>
</dbReference>